<evidence type="ECO:0000313" key="3">
    <source>
        <dbReference type="Proteomes" id="UP001497623"/>
    </source>
</evidence>
<feature type="non-terminal residue" evidence="2">
    <location>
        <position position="1"/>
    </location>
</feature>
<feature type="transmembrane region" description="Helical" evidence="1">
    <location>
        <begin position="296"/>
        <end position="316"/>
    </location>
</feature>
<keyword evidence="1" id="KW-0812">Transmembrane</keyword>
<comment type="caution">
    <text evidence="2">The sequence shown here is derived from an EMBL/GenBank/DDBJ whole genome shotgun (WGS) entry which is preliminary data.</text>
</comment>
<evidence type="ECO:0000313" key="2">
    <source>
        <dbReference type="EMBL" id="CAL4106801.1"/>
    </source>
</evidence>
<feature type="transmembrane region" description="Helical" evidence="1">
    <location>
        <begin position="50"/>
        <end position="73"/>
    </location>
</feature>
<keyword evidence="1" id="KW-0472">Membrane</keyword>
<protein>
    <submittedName>
        <fullName evidence="2">Uncharacterized protein</fullName>
    </submittedName>
</protein>
<dbReference type="EMBL" id="CAXKWB010013152">
    <property type="protein sequence ID" value="CAL4106801.1"/>
    <property type="molecule type" value="Genomic_DNA"/>
</dbReference>
<reference evidence="2 3" key="1">
    <citation type="submission" date="2024-05" db="EMBL/GenBank/DDBJ databases">
        <authorList>
            <person name="Wallberg A."/>
        </authorList>
    </citation>
    <scope>NUCLEOTIDE SEQUENCE [LARGE SCALE GENOMIC DNA]</scope>
</reference>
<dbReference type="Proteomes" id="UP001497623">
    <property type="component" value="Unassembled WGS sequence"/>
</dbReference>
<feature type="transmembrane region" description="Helical" evidence="1">
    <location>
        <begin position="18"/>
        <end position="38"/>
    </location>
</feature>
<proteinExistence type="predicted"/>
<keyword evidence="1" id="KW-1133">Transmembrane helix</keyword>
<feature type="transmembrane region" description="Helical" evidence="1">
    <location>
        <begin position="242"/>
        <end position="261"/>
    </location>
</feature>
<keyword evidence="3" id="KW-1185">Reference proteome</keyword>
<accession>A0AAV2R2J3</accession>
<feature type="non-terminal residue" evidence="2">
    <location>
        <position position="330"/>
    </location>
</feature>
<organism evidence="2 3">
    <name type="scientific">Meganyctiphanes norvegica</name>
    <name type="common">Northern krill</name>
    <name type="synonym">Thysanopoda norvegica</name>
    <dbReference type="NCBI Taxonomy" id="48144"/>
    <lineage>
        <taxon>Eukaryota</taxon>
        <taxon>Metazoa</taxon>
        <taxon>Ecdysozoa</taxon>
        <taxon>Arthropoda</taxon>
        <taxon>Crustacea</taxon>
        <taxon>Multicrustacea</taxon>
        <taxon>Malacostraca</taxon>
        <taxon>Eumalacostraca</taxon>
        <taxon>Eucarida</taxon>
        <taxon>Euphausiacea</taxon>
        <taxon>Euphausiidae</taxon>
        <taxon>Meganyctiphanes</taxon>
    </lineage>
</organism>
<feature type="transmembrane region" description="Helical" evidence="1">
    <location>
        <begin position="179"/>
        <end position="197"/>
    </location>
</feature>
<evidence type="ECO:0000256" key="1">
    <source>
        <dbReference type="SAM" id="Phobius"/>
    </source>
</evidence>
<feature type="transmembrane region" description="Helical" evidence="1">
    <location>
        <begin position="79"/>
        <end position="104"/>
    </location>
</feature>
<gene>
    <name evidence="2" type="ORF">MNOR_LOCUS18415</name>
</gene>
<feature type="transmembrane region" description="Helical" evidence="1">
    <location>
        <begin position="217"/>
        <end position="235"/>
    </location>
</feature>
<sequence length="330" mass="37457">VISQDNQMFYAGINMLNVVSYLGVTSSAASTALTLTLFRGLSTYKTAAVHFLTTFISVGTRASICASYATSVLDGFGPLIWTLVLPPATAIGLFMIEHMFFFVYKFVMRFSQSYLLHNVTSLQKDENTKQIKDYIKDFYEWVNLKWSINSDYIFLLRKNPEKNLMCIVSLTFEANSTQCLIPSYTYLAYAVALNTVWISASEESIANYTTTQTTFTALQYLSLASLLLNLLIVQWEGKDKVLCLVYSLIYLLFMGAVYVWVKNDFKHFNSLFMPETPDNYVYSRETIQISLSSLTFLSYMSGIITFINVLLLIISFTRGSIPLLISYRSS</sequence>
<name>A0AAV2R2J3_MEGNR</name>
<dbReference type="AlphaFoldDB" id="A0AAV2R2J3"/>